<evidence type="ECO:0000259" key="2">
    <source>
        <dbReference type="Pfam" id="PF22422"/>
    </source>
</evidence>
<feature type="domain" description="Mannosylglycerate hydrolase MGH1-like glycoside hydrolase" evidence="2">
    <location>
        <begin position="730"/>
        <end position="900"/>
    </location>
</feature>
<dbReference type="OrthoDB" id="9798687at2"/>
<reference evidence="4" key="1">
    <citation type="submission" date="2016-10" db="EMBL/GenBank/DDBJ databases">
        <authorList>
            <person name="Varghese N."/>
            <person name="Submissions S."/>
        </authorList>
    </citation>
    <scope>NUCLEOTIDE SEQUENCE [LARGE SCALE GENOMIC DNA]</scope>
    <source>
        <strain evidence="4">DSM 26348</strain>
    </source>
</reference>
<dbReference type="PANTHER" id="PTHR10412:SF10">
    <property type="entry name" value="GLYCOSYL HYDROLASE FAMILY 63 C-TERMINAL DOMAIN-CONTAINING PROTEIN"/>
    <property type="match status" value="1"/>
</dbReference>
<evidence type="ECO:0000313" key="4">
    <source>
        <dbReference type="Proteomes" id="UP000199518"/>
    </source>
</evidence>
<dbReference type="Gene3D" id="1.50.10.10">
    <property type="match status" value="1"/>
</dbReference>
<name>A0A1I3M0A9_9PLAN</name>
<dbReference type="AlphaFoldDB" id="A0A1I3M0A9"/>
<dbReference type="SUPFAM" id="SSF48208">
    <property type="entry name" value="Six-hairpin glycosidases"/>
    <property type="match status" value="1"/>
</dbReference>
<accession>A0A1I3M0A9</accession>
<dbReference type="PANTHER" id="PTHR10412">
    <property type="entry name" value="MANNOSYL-OLIGOSACCHARIDE GLUCOSIDASE"/>
    <property type="match status" value="1"/>
</dbReference>
<dbReference type="InterPro" id="IPR012341">
    <property type="entry name" value="6hp_glycosidase-like_sf"/>
</dbReference>
<protein>
    <submittedName>
        <fullName evidence="3">Glycosyl hydrolase family 63 C-terminal domain-containing protein</fullName>
    </submittedName>
</protein>
<dbReference type="Pfam" id="PF22422">
    <property type="entry name" value="MGH1-like_GH"/>
    <property type="match status" value="2"/>
</dbReference>
<proteinExistence type="predicted"/>
<gene>
    <name evidence="3" type="ORF">SAMN05421753_113117</name>
</gene>
<keyword evidence="3" id="KW-0378">Hydrolase</keyword>
<dbReference type="EMBL" id="FOQD01000013">
    <property type="protein sequence ID" value="SFI90230.1"/>
    <property type="molecule type" value="Genomic_DNA"/>
</dbReference>
<feature type="compositionally biased region" description="Basic and acidic residues" evidence="1">
    <location>
        <begin position="20"/>
        <end position="29"/>
    </location>
</feature>
<dbReference type="InterPro" id="IPR004888">
    <property type="entry name" value="Glycoside_hydrolase_63"/>
</dbReference>
<evidence type="ECO:0000256" key="1">
    <source>
        <dbReference type="SAM" id="MobiDB-lite"/>
    </source>
</evidence>
<organism evidence="3 4">
    <name type="scientific">Planctomicrobium piriforme</name>
    <dbReference type="NCBI Taxonomy" id="1576369"/>
    <lineage>
        <taxon>Bacteria</taxon>
        <taxon>Pseudomonadati</taxon>
        <taxon>Planctomycetota</taxon>
        <taxon>Planctomycetia</taxon>
        <taxon>Planctomycetales</taxon>
        <taxon>Planctomycetaceae</taxon>
        <taxon>Planctomicrobium</taxon>
    </lineage>
</organism>
<dbReference type="InterPro" id="IPR008928">
    <property type="entry name" value="6-hairpin_glycosidase_sf"/>
</dbReference>
<feature type="region of interest" description="Disordered" evidence="1">
    <location>
        <begin position="1"/>
        <end position="29"/>
    </location>
</feature>
<dbReference type="GO" id="GO:0009311">
    <property type="term" value="P:oligosaccharide metabolic process"/>
    <property type="evidence" value="ECO:0007669"/>
    <property type="project" value="InterPro"/>
</dbReference>
<dbReference type="GO" id="GO:0004573">
    <property type="term" value="F:Glc3Man9GlcNAc2 oligosaccharide glucosidase activity"/>
    <property type="evidence" value="ECO:0007669"/>
    <property type="project" value="InterPro"/>
</dbReference>
<dbReference type="STRING" id="1576369.SAMN05421753_113117"/>
<evidence type="ECO:0000313" key="3">
    <source>
        <dbReference type="EMBL" id="SFI90230.1"/>
    </source>
</evidence>
<sequence length="917" mass="106571">MRFCRGERLPLSTTEPDSQPEPKKHLATAEDARLKASRERTANWKRWGPYLSERQWGTVREDYSDSGNCWDYFPHDHARSRAYRWGEDGLMGFCDRECRLCFAVTLWNGRDTILKERLFGLSGPEGNHGEDVKECYYYLDSSPTHSYVKLLYKYPQAEFPYAWLTEENRRRGREQPEFEILDTGLFNEGKYFDVQTEYAKASPDDILIRITVSNRGPESAAVHLLPTLWFRNSWSWGCTHEGCEPKPLLQLNDQGEVTADQATLGRFRWIANAASDGTRPAFLFTENETNSHRLYGYGDPNSYVKDAFHQYLIEGRREAVNPNQEGTKAAAHYQLTIPAGESRTVELRVTQDQLAEAEPFGPRFDTVFADRQRETDEFYDLHLPAGQGEEERRVTRQSYAGLLISKQFYHYVVKDWLHGDPSQPMPPERHQHGRNTEWKHLFNRDIISMPDKWEYPWYAAWDLAFHMLPFAKVDRDFAQEQLILFLREWYLHPNGQIPAYEFAFSDVNPPVHAWACWRVYKMTGSRGHRDVSFLKRVFYKLLLNFNWWVNRKDPEGKNLFSGGFLGLDNIGVFDRSRPLPTGHYLEQADGTAWMAFYCLTMLSIAMELATHDDTFEDIASKFFEHFVEIVDAMNTLGGTGLWDEQDGFYYDVIRAGGASFPLRVRSMVGIIPLFAVEVLDQEQIDRLPGFKKRMEWFLKHRPDLGRHISYCQPGMGTNGHSHGRHYRLLAIPSRERLERMLKYILDESEFLSPYGVRALSRFHKDHPFVFQVDGQDHRVNYDPAESTSGLFGGNSNWRGPVWFPVNFLLIEALERYHHFYGDSLQVEYPTGSGNKMNLKEVARVLARRLTSLFLPDENGRRPAHGDDPRYANDPHWRDLVLFYEYFDGDNGRGLGANHQTGWTALVSQLLEDVARHR</sequence>
<keyword evidence="4" id="KW-1185">Reference proteome</keyword>
<feature type="domain" description="Mannosylglycerate hydrolase MGH1-like glycoside hydrolase" evidence="2">
    <location>
        <begin position="455"/>
        <end position="686"/>
    </location>
</feature>
<dbReference type="Proteomes" id="UP000199518">
    <property type="component" value="Unassembled WGS sequence"/>
</dbReference>
<dbReference type="InterPro" id="IPR054491">
    <property type="entry name" value="MGH1-like_GH"/>
</dbReference>